<evidence type="ECO:0000313" key="1">
    <source>
        <dbReference type="EMBL" id="ODA67636.1"/>
    </source>
</evidence>
<dbReference type="EMBL" id="MASI01000003">
    <property type="protein sequence ID" value="ODA67636.1"/>
    <property type="molecule type" value="Genomic_DNA"/>
</dbReference>
<dbReference type="Proteomes" id="UP000095087">
    <property type="component" value="Unassembled WGS sequence"/>
</dbReference>
<dbReference type="STRING" id="1177755.A7A08_01671"/>
<accession>A0A1E2RZH8</accession>
<organism evidence="1 2">
    <name type="scientific">Methyloligella halotolerans</name>
    <dbReference type="NCBI Taxonomy" id="1177755"/>
    <lineage>
        <taxon>Bacteria</taxon>
        <taxon>Pseudomonadati</taxon>
        <taxon>Pseudomonadota</taxon>
        <taxon>Alphaproteobacteria</taxon>
        <taxon>Hyphomicrobiales</taxon>
        <taxon>Hyphomicrobiaceae</taxon>
        <taxon>Methyloligella</taxon>
    </lineage>
</organism>
<sequence length="79" mass="8857">MRVRQAHDGRFQELGMGGRELSRRGRVKLIPGHTALRLGDEITVSDLRGERHLRVTLFIDGAEEAEEPLPAKQRNTVGV</sequence>
<name>A0A1E2RZH8_9HYPH</name>
<proteinExistence type="predicted"/>
<evidence type="ECO:0000313" key="2">
    <source>
        <dbReference type="Proteomes" id="UP000095087"/>
    </source>
</evidence>
<comment type="caution">
    <text evidence="1">The sequence shown here is derived from an EMBL/GenBank/DDBJ whole genome shotgun (WGS) entry which is preliminary data.</text>
</comment>
<dbReference type="AlphaFoldDB" id="A0A1E2RZH8"/>
<protein>
    <submittedName>
        <fullName evidence="1">Uncharacterized protein</fullName>
    </submittedName>
</protein>
<keyword evidence="2" id="KW-1185">Reference proteome</keyword>
<gene>
    <name evidence="1" type="ORF">A7A08_01671</name>
</gene>
<reference evidence="1 2" key="1">
    <citation type="submission" date="2016-07" db="EMBL/GenBank/DDBJ databases">
        <title>Draft genome sequence of Methyloligella halotolerans C2T (VKM B-2706T=CCUG 61687T=DSM 25045T), a halotolerant polyhydroxybutyrate accumulating methylotroph.</title>
        <authorList>
            <person name="Vasilenko O.V."/>
            <person name="Doronina N.V."/>
            <person name="Poroshina M.N."/>
            <person name="Tarlachkov S.V."/>
            <person name="Trotsenko Y.A."/>
        </authorList>
    </citation>
    <scope>NUCLEOTIDE SEQUENCE [LARGE SCALE GENOMIC DNA]</scope>
    <source>
        <strain evidence="1 2">VKM B-2706</strain>
    </source>
</reference>